<name>A0A3P8GQJ2_9TREM</name>
<organism evidence="1 2">
    <name type="scientific">Schistosoma mattheei</name>
    <dbReference type="NCBI Taxonomy" id="31246"/>
    <lineage>
        <taxon>Eukaryota</taxon>
        <taxon>Metazoa</taxon>
        <taxon>Spiralia</taxon>
        <taxon>Lophotrochozoa</taxon>
        <taxon>Platyhelminthes</taxon>
        <taxon>Trematoda</taxon>
        <taxon>Digenea</taxon>
        <taxon>Strigeidida</taxon>
        <taxon>Schistosomatoidea</taxon>
        <taxon>Schistosomatidae</taxon>
        <taxon>Schistosoma</taxon>
    </lineage>
</organism>
<sequence>MKADLFSFTSKIKELEKRCALQLLRHEEILLEIEDVRKRSCIQSNNSSMMMATTTTTTTTTMNSIKNQLHNDIDSINQSTSSTSSLINNNNKVYGRLLQLGQPNKLKQDYIQSYEMDSSLLLDPSSSTLDIIGLNKQMNNNKQVKGRLFRSNTDLQIP</sequence>
<dbReference type="EMBL" id="UZAL01042948">
    <property type="protein sequence ID" value="VDP80660.1"/>
    <property type="molecule type" value="Genomic_DNA"/>
</dbReference>
<gene>
    <name evidence="1" type="ORF">SMTD_LOCUS19760</name>
</gene>
<dbReference type="AlphaFoldDB" id="A0A3P8GQJ2"/>
<accession>A0A3P8GQJ2</accession>
<dbReference type="Proteomes" id="UP000269396">
    <property type="component" value="Unassembled WGS sequence"/>
</dbReference>
<keyword evidence="2" id="KW-1185">Reference proteome</keyword>
<proteinExistence type="predicted"/>
<evidence type="ECO:0000313" key="2">
    <source>
        <dbReference type="Proteomes" id="UP000269396"/>
    </source>
</evidence>
<feature type="non-terminal residue" evidence="1">
    <location>
        <position position="158"/>
    </location>
</feature>
<evidence type="ECO:0000313" key="1">
    <source>
        <dbReference type="EMBL" id="VDP80660.1"/>
    </source>
</evidence>
<protein>
    <submittedName>
        <fullName evidence="1">Uncharacterized protein</fullName>
    </submittedName>
</protein>
<reference evidence="1 2" key="1">
    <citation type="submission" date="2018-11" db="EMBL/GenBank/DDBJ databases">
        <authorList>
            <consortium name="Pathogen Informatics"/>
        </authorList>
    </citation>
    <scope>NUCLEOTIDE SEQUENCE [LARGE SCALE GENOMIC DNA]</scope>
    <source>
        <strain>Denwood</strain>
        <strain evidence="2">Zambia</strain>
    </source>
</reference>